<dbReference type="SUPFAM" id="SSF53098">
    <property type="entry name" value="Ribonuclease H-like"/>
    <property type="match status" value="1"/>
</dbReference>
<keyword evidence="2" id="KW-1185">Reference proteome</keyword>
<dbReference type="AlphaFoldDB" id="A0AAD5KES1"/>
<dbReference type="Proteomes" id="UP000820818">
    <property type="component" value="Unassembled WGS sequence"/>
</dbReference>
<protein>
    <recommendedName>
        <fullName evidence="3">Integrase catalytic domain-containing protein</fullName>
    </recommendedName>
</protein>
<evidence type="ECO:0000313" key="2">
    <source>
        <dbReference type="Proteomes" id="UP000820818"/>
    </source>
</evidence>
<dbReference type="Gene3D" id="3.30.420.10">
    <property type="entry name" value="Ribonuclease H-like superfamily/Ribonuclease H"/>
    <property type="match status" value="1"/>
</dbReference>
<evidence type="ECO:0000313" key="1">
    <source>
        <dbReference type="EMBL" id="KAI9550279.1"/>
    </source>
</evidence>
<proteinExistence type="predicted"/>
<dbReference type="GO" id="GO:0003676">
    <property type="term" value="F:nucleic acid binding"/>
    <property type="evidence" value="ECO:0007669"/>
    <property type="project" value="InterPro"/>
</dbReference>
<evidence type="ECO:0008006" key="3">
    <source>
        <dbReference type="Google" id="ProtNLM"/>
    </source>
</evidence>
<dbReference type="EMBL" id="WJBH02000166">
    <property type="protein sequence ID" value="KAI9550279.1"/>
    <property type="molecule type" value="Genomic_DNA"/>
</dbReference>
<accession>A0AAD5KES1</accession>
<reference evidence="1" key="1">
    <citation type="submission" date="2022-05" db="EMBL/GenBank/DDBJ databases">
        <title>A multi-omics perspective on studying reproductive biology in Daphnia sinensis.</title>
        <authorList>
            <person name="Jia J."/>
        </authorList>
    </citation>
    <scope>NUCLEOTIDE SEQUENCE</scope>
    <source>
        <strain evidence="1">WSL</strain>
    </source>
</reference>
<gene>
    <name evidence="1" type="ORF">GHT06_004904</name>
</gene>
<organism evidence="1 2">
    <name type="scientific">Daphnia sinensis</name>
    <dbReference type="NCBI Taxonomy" id="1820382"/>
    <lineage>
        <taxon>Eukaryota</taxon>
        <taxon>Metazoa</taxon>
        <taxon>Ecdysozoa</taxon>
        <taxon>Arthropoda</taxon>
        <taxon>Crustacea</taxon>
        <taxon>Branchiopoda</taxon>
        <taxon>Diplostraca</taxon>
        <taxon>Cladocera</taxon>
        <taxon>Anomopoda</taxon>
        <taxon>Daphniidae</taxon>
        <taxon>Daphnia</taxon>
        <taxon>Daphnia similis group</taxon>
    </lineage>
</organism>
<dbReference type="InterPro" id="IPR036397">
    <property type="entry name" value="RNaseH_sf"/>
</dbReference>
<name>A0AAD5KES1_9CRUS</name>
<comment type="caution">
    <text evidence="1">The sequence shown here is derived from an EMBL/GenBank/DDBJ whole genome shotgun (WGS) entry which is preliminary data.</text>
</comment>
<sequence length="75" mass="8450">MLSMYVSSCHDDWDDIVDFMVFAYNTSRQETTGLTPFYLLYGREAVLPVDVTLGNNPNPAAKNPWHLATKLAGIR</sequence>
<dbReference type="InterPro" id="IPR012337">
    <property type="entry name" value="RNaseH-like_sf"/>
</dbReference>